<evidence type="ECO:0000313" key="2">
    <source>
        <dbReference type="Proteomes" id="UP000286934"/>
    </source>
</evidence>
<reference evidence="2" key="1">
    <citation type="journal article" date="2018" name="Front. Microbiol.">
        <title>Genome-Based Analysis Reveals the Taxonomy and Diversity of the Family Idiomarinaceae.</title>
        <authorList>
            <person name="Liu Y."/>
            <person name="Lai Q."/>
            <person name="Shao Z."/>
        </authorList>
    </citation>
    <scope>NUCLEOTIDE SEQUENCE [LARGE SCALE GENOMIC DNA]</scope>
    <source>
        <strain evidence="2">AIS</strain>
    </source>
</reference>
<gene>
    <name evidence="1" type="ORF">CWE13_00895</name>
</gene>
<evidence type="ECO:0000313" key="1">
    <source>
        <dbReference type="EMBL" id="RUO38239.1"/>
    </source>
</evidence>
<protein>
    <submittedName>
        <fullName evidence="1">Uncharacterized protein</fullName>
    </submittedName>
</protein>
<organism evidence="1 2">
    <name type="scientific">Aliidiomarina shirensis</name>
    <dbReference type="NCBI Taxonomy" id="1048642"/>
    <lineage>
        <taxon>Bacteria</taxon>
        <taxon>Pseudomonadati</taxon>
        <taxon>Pseudomonadota</taxon>
        <taxon>Gammaproteobacteria</taxon>
        <taxon>Alteromonadales</taxon>
        <taxon>Idiomarinaceae</taxon>
        <taxon>Aliidiomarina</taxon>
    </lineage>
</organism>
<dbReference type="OrthoDB" id="6321522at2"/>
<keyword evidence="2" id="KW-1185">Reference proteome</keyword>
<accession>A0A432WWV3</accession>
<proteinExistence type="predicted"/>
<dbReference type="RefSeq" id="WP_126805460.1">
    <property type="nucleotide sequence ID" value="NZ_PIPP01000001.1"/>
</dbReference>
<dbReference type="AlphaFoldDB" id="A0A432WWV3"/>
<comment type="caution">
    <text evidence="1">The sequence shown here is derived from an EMBL/GenBank/DDBJ whole genome shotgun (WGS) entry which is preliminary data.</text>
</comment>
<name>A0A432WWV3_9GAMM</name>
<dbReference type="Proteomes" id="UP000286934">
    <property type="component" value="Unassembled WGS sequence"/>
</dbReference>
<sequence>MVNKTGQPDIFNPVGFDSQFAELCNALYAAELLQLSGMASDHPQAEDIRLLRRRLGSLSYYVQRAAHALLVSAAKPEHPLQLDVHSGNWLAKQKTTPPKRNISQTSSSNQKKLAEWLASSAKLALPLPVYVESAGTIRIALDSIDEVDWDNKCLHLNQWGWFDFHGFSQSDENANIQLQLLKPDKANMTAACCGHQWNAKGRLQPYPLGLRTLLLSATVVWPKFTSVDKLPF</sequence>
<dbReference type="EMBL" id="PIPP01000001">
    <property type="protein sequence ID" value="RUO38239.1"/>
    <property type="molecule type" value="Genomic_DNA"/>
</dbReference>